<dbReference type="EMBL" id="CP011304">
    <property type="protein sequence ID" value="AKE64111.1"/>
    <property type="molecule type" value="Genomic_DNA"/>
</dbReference>
<reference evidence="1 2" key="1">
    <citation type="journal article" date="2015" name="Genome Announc.">
        <title>Complete Genome Sequence of Microcystis aeruginosa NIES-2549, a Bloom-Forming Cyanobacterium from Lake Kasumigaura, Japan.</title>
        <authorList>
            <person name="Yamaguchi H."/>
            <person name="Suzuki S."/>
            <person name="Tanabe Y."/>
            <person name="Osana Y."/>
            <person name="Shimura Y."/>
            <person name="Ishida K."/>
            <person name="Kawachi M."/>
        </authorList>
    </citation>
    <scope>NUCLEOTIDE SEQUENCE [LARGE SCALE GENOMIC DNA]</scope>
    <source>
        <strain evidence="1 2">NIES-2549</strain>
    </source>
</reference>
<dbReference type="PATRIC" id="fig|1641812.3.peg.1816"/>
<evidence type="ECO:0000313" key="2">
    <source>
        <dbReference type="Proteomes" id="UP000034103"/>
    </source>
</evidence>
<protein>
    <submittedName>
        <fullName evidence="1">Uncharacterized protein</fullName>
    </submittedName>
</protein>
<dbReference type="Proteomes" id="UP000034103">
    <property type="component" value="Chromosome"/>
</dbReference>
<dbReference type="RefSeq" id="WP_004160464.1">
    <property type="nucleotide sequence ID" value="NZ_CP011304.1"/>
</dbReference>
<organism evidence="1 2">
    <name type="scientific">Microcystis aeruginosa NIES-2549</name>
    <dbReference type="NCBI Taxonomy" id="1641812"/>
    <lineage>
        <taxon>Bacteria</taxon>
        <taxon>Bacillati</taxon>
        <taxon>Cyanobacteriota</taxon>
        <taxon>Cyanophyceae</taxon>
        <taxon>Oscillatoriophycideae</taxon>
        <taxon>Chroococcales</taxon>
        <taxon>Microcystaceae</taxon>
        <taxon>Microcystis</taxon>
    </lineage>
</organism>
<gene>
    <name evidence="1" type="ORF">MYAER_1761</name>
</gene>
<evidence type="ECO:0000313" key="1">
    <source>
        <dbReference type="EMBL" id="AKE64111.1"/>
    </source>
</evidence>
<name>A0A0F6U486_MICAE</name>
<accession>A0A0F6U486</accession>
<sequence length="69" mass="7907">MLNTVPAIIKEGRIELLESVPIPEGTRVLVTLIPEETNSDFWQKVSETALAKIWDNLEDDIYHENSNNR</sequence>
<dbReference type="SUPFAM" id="SSF141694">
    <property type="entry name" value="AF2212/PG0164-like"/>
    <property type="match status" value="1"/>
</dbReference>
<dbReference type="AlphaFoldDB" id="A0A0F6U486"/>
<proteinExistence type="predicted"/>
<dbReference type="HOGENOM" id="CLU_190511_0_0_3"/>